<dbReference type="PROSITE" id="PS00571">
    <property type="entry name" value="AMIDASES"/>
    <property type="match status" value="1"/>
</dbReference>
<comment type="similarity">
    <text evidence="1 7">Belongs to the amidase family. GatA subfamily.</text>
</comment>
<comment type="catalytic activity">
    <reaction evidence="6 7">
        <text>L-glutamyl-tRNA(Gln) + L-glutamine + ATP + H2O = L-glutaminyl-tRNA(Gln) + L-glutamate + ADP + phosphate + H(+)</text>
        <dbReference type="Rhea" id="RHEA:17521"/>
        <dbReference type="Rhea" id="RHEA-COMP:9681"/>
        <dbReference type="Rhea" id="RHEA-COMP:9684"/>
        <dbReference type="ChEBI" id="CHEBI:15377"/>
        <dbReference type="ChEBI" id="CHEBI:15378"/>
        <dbReference type="ChEBI" id="CHEBI:29985"/>
        <dbReference type="ChEBI" id="CHEBI:30616"/>
        <dbReference type="ChEBI" id="CHEBI:43474"/>
        <dbReference type="ChEBI" id="CHEBI:58359"/>
        <dbReference type="ChEBI" id="CHEBI:78520"/>
        <dbReference type="ChEBI" id="CHEBI:78521"/>
        <dbReference type="ChEBI" id="CHEBI:456216"/>
        <dbReference type="EC" id="6.3.5.7"/>
    </reaction>
</comment>
<keyword evidence="4 7" id="KW-0067">ATP-binding</keyword>
<proteinExistence type="inferred from homology"/>
<keyword evidence="3 7" id="KW-0547">Nucleotide-binding</keyword>
<evidence type="ECO:0000256" key="5">
    <source>
        <dbReference type="ARBA" id="ARBA00022917"/>
    </source>
</evidence>
<dbReference type="AlphaFoldDB" id="A0A2H0VG96"/>
<evidence type="ECO:0000256" key="2">
    <source>
        <dbReference type="ARBA" id="ARBA00022598"/>
    </source>
</evidence>
<dbReference type="InterPro" id="IPR020556">
    <property type="entry name" value="Amidase_CS"/>
</dbReference>
<dbReference type="InterPro" id="IPR000120">
    <property type="entry name" value="Amidase"/>
</dbReference>
<dbReference type="PANTHER" id="PTHR11895:SF151">
    <property type="entry name" value="GLUTAMYL-TRNA(GLN) AMIDOTRANSFERASE SUBUNIT A"/>
    <property type="match status" value="1"/>
</dbReference>
<sequence length="474" mass="51451">MNLEDLTIKSLSQKLNKKEVSVIEVVKEYLKAIKTRDKKIGAYLSVDEEGALESARQIDASKEKLGVLAGIPIAVKDAILVNGQPATAGSKILEKYVAPYEGGAVERLRNEGVIFLGKTNMDEFAMGSSTENSGFKLTKNPHDLKRVPGGSSGGSAAAVAGNLALASLGSDTGGSIRQPAALCGIAGLKTTYGAVSRYGLIAMASSLDQIGPFAKTVEDVGLLFQAMAGYDEWDSTSNPSASYGDELTKPDWKKIKGLTIGIPEEYFGEGIDKEVSASMDEVINFYKSEGFKIKSVSMPNTKYGLSVYYIVMPAEASTNLARFDGIRYGTRNKAKNLLDLYLENKGKGFGAEVKRRITLGTFVLSAGYYDAYYLKAQRVRTLVNQDFEKAFEKVDVLLTPTSPTVAFKIGERTQNPLEMYMSDILTIPANLAGVPGLNVPVKDREGRLPVGFQLMGRHWQEADILGLGMYYERK</sequence>
<evidence type="ECO:0000313" key="10">
    <source>
        <dbReference type="Proteomes" id="UP000231466"/>
    </source>
</evidence>
<dbReference type="GO" id="GO:0050567">
    <property type="term" value="F:glutaminyl-tRNA synthase (glutamine-hydrolyzing) activity"/>
    <property type="evidence" value="ECO:0007669"/>
    <property type="project" value="UniProtKB-UniRule"/>
</dbReference>
<dbReference type="GO" id="GO:0016740">
    <property type="term" value="F:transferase activity"/>
    <property type="evidence" value="ECO:0007669"/>
    <property type="project" value="UniProtKB-KW"/>
</dbReference>
<evidence type="ECO:0000256" key="6">
    <source>
        <dbReference type="ARBA" id="ARBA00047407"/>
    </source>
</evidence>
<evidence type="ECO:0000259" key="8">
    <source>
        <dbReference type="Pfam" id="PF01425"/>
    </source>
</evidence>
<dbReference type="HAMAP" id="MF_00120">
    <property type="entry name" value="GatA"/>
    <property type="match status" value="1"/>
</dbReference>
<feature type="active site" description="Acyl-ester intermediate" evidence="7">
    <location>
        <position position="175"/>
    </location>
</feature>
<accession>A0A2H0VG96</accession>
<dbReference type="InterPro" id="IPR004412">
    <property type="entry name" value="GatA"/>
</dbReference>
<dbReference type="Pfam" id="PF01425">
    <property type="entry name" value="Amidase"/>
    <property type="match status" value="1"/>
</dbReference>
<reference evidence="10" key="1">
    <citation type="submission" date="2017-09" db="EMBL/GenBank/DDBJ databases">
        <title>Depth-based differentiation of microbial function through sediment-hosted aquifers and enrichment of novel symbionts in the deep terrestrial subsurface.</title>
        <authorList>
            <person name="Probst A.J."/>
            <person name="Ladd B."/>
            <person name="Jarett J.K."/>
            <person name="Geller-Mcgrath D.E."/>
            <person name="Sieber C.M.K."/>
            <person name="Emerson J.B."/>
            <person name="Anantharaman K."/>
            <person name="Thomas B.C."/>
            <person name="Malmstrom R."/>
            <person name="Stieglmeier M."/>
            <person name="Klingl A."/>
            <person name="Woyke T."/>
            <person name="Ryan C.M."/>
            <person name="Banfield J.F."/>
        </authorList>
    </citation>
    <scope>NUCLEOTIDE SEQUENCE [LARGE SCALE GENOMIC DNA]</scope>
</reference>
<feature type="domain" description="Amidase" evidence="8">
    <location>
        <begin position="24"/>
        <end position="465"/>
    </location>
</feature>
<dbReference type="GO" id="GO:0030956">
    <property type="term" value="C:glutamyl-tRNA(Gln) amidotransferase complex"/>
    <property type="evidence" value="ECO:0007669"/>
    <property type="project" value="InterPro"/>
</dbReference>
<organism evidence="9 10">
    <name type="scientific">Candidatus Colwellbacteria bacterium CG10_big_fil_rev_8_21_14_0_10_42_22</name>
    <dbReference type="NCBI Taxonomy" id="1974540"/>
    <lineage>
        <taxon>Bacteria</taxon>
        <taxon>Candidatus Colwelliibacteriota</taxon>
    </lineage>
</organism>
<comment type="caution">
    <text evidence="9">The sequence shown here is derived from an EMBL/GenBank/DDBJ whole genome shotgun (WGS) entry which is preliminary data.</text>
</comment>
<keyword evidence="5 7" id="KW-0648">Protein biosynthesis</keyword>
<keyword evidence="9" id="KW-0808">Transferase</keyword>
<dbReference type="Gene3D" id="3.90.1300.10">
    <property type="entry name" value="Amidase signature (AS) domain"/>
    <property type="match status" value="1"/>
</dbReference>
<feature type="active site" description="Charge relay system" evidence="7">
    <location>
        <position position="151"/>
    </location>
</feature>
<dbReference type="EC" id="6.3.5.7" evidence="7"/>
<dbReference type="NCBIfam" id="TIGR00132">
    <property type="entry name" value="gatA"/>
    <property type="match status" value="1"/>
</dbReference>
<dbReference type="Proteomes" id="UP000231466">
    <property type="component" value="Unassembled WGS sequence"/>
</dbReference>
<protein>
    <recommendedName>
        <fullName evidence="7">Glutamyl-tRNA(Gln) amidotransferase subunit A</fullName>
        <shortName evidence="7">Glu-ADT subunit A</shortName>
        <ecNumber evidence="7">6.3.5.7</ecNumber>
    </recommendedName>
</protein>
<gene>
    <name evidence="7 9" type="primary">gatA</name>
    <name evidence="9" type="ORF">COT89_01495</name>
</gene>
<feature type="active site" description="Charge relay system" evidence="7">
    <location>
        <position position="76"/>
    </location>
</feature>
<dbReference type="InterPro" id="IPR023631">
    <property type="entry name" value="Amidase_dom"/>
</dbReference>
<dbReference type="SUPFAM" id="SSF75304">
    <property type="entry name" value="Amidase signature (AS) enzymes"/>
    <property type="match status" value="1"/>
</dbReference>
<keyword evidence="2 7" id="KW-0436">Ligase</keyword>
<evidence type="ECO:0000313" key="9">
    <source>
        <dbReference type="EMBL" id="PIR98101.1"/>
    </source>
</evidence>
<dbReference type="PANTHER" id="PTHR11895">
    <property type="entry name" value="TRANSAMIDASE"/>
    <property type="match status" value="1"/>
</dbReference>
<comment type="subunit">
    <text evidence="7">Heterotrimer of A, B and C subunits.</text>
</comment>
<dbReference type="InterPro" id="IPR036928">
    <property type="entry name" value="AS_sf"/>
</dbReference>
<comment type="function">
    <text evidence="7">Allows the formation of correctly charged Gln-tRNA(Gln) through the transamidation of misacylated Glu-tRNA(Gln) in organisms which lack glutaminyl-tRNA synthetase. The reaction takes place in the presence of glutamine and ATP through an activated gamma-phospho-Glu-tRNA(Gln).</text>
</comment>
<name>A0A2H0VG96_9BACT</name>
<evidence type="ECO:0000256" key="4">
    <source>
        <dbReference type="ARBA" id="ARBA00022840"/>
    </source>
</evidence>
<evidence type="ECO:0000256" key="3">
    <source>
        <dbReference type="ARBA" id="ARBA00022741"/>
    </source>
</evidence>
<evidence type="ECO:0000256" key="7">
    <source>
        <dbReference type="HAMAP-Rule" id="MF_00120"/>
    </source>
</evidence>
<evidence type="ECO:0000256" key="1">
    <source>
        <dbReference type="ARBA" id="ARBA00008069"/>
    </source>
</evidence>
<dbReference type="GO" id="GO:0006412">
    <property type="term" value="P:translation"/>
    <property type="evidence" value="ECO:0007669"/>
    <property type="project" value="UniProtKB-UniRule"/>
</dbReference>
<dbReference type="EMBL" id="PFAH01000005">
    <property type="protein sequence ID" value="PIR98101.1"/>
    <property type="molecule type" value="Genomic_DNA"/>
</dbReference>
<dbReference type="GO" id="GO:0005524">
    <property type="term" value="F:ATP binding"/>
    <property type="evidence" value="ECO:0007669"/>
    <property type="project" value="UniProtKB-KW"/>
</dbReference>